<evidence type="ECO:0000313" key="8">
    <source>
        <dbReference type="EMBL" id="OEJ34115.1"/>
    </source>
</evidence>
<reference evidence="8 9" key="1">
    <citation type="submission" date="2016-08" db="EMBL/GenBank/DDBJ databases">
        <title>The complete genome of Streptomyces subrutilus 10-1-1.</title>
        <authorList>
            <person name="Chen X."/>
        </authorList>
    </citation>
    <scope>NUCLEOTIDE SEQUENCE [LARGE SCALE GENOMIC DNA]</scope>
    <source>
        <strain evidence="8 9">10-1-1</strain>
    </source>
</reference>
<keyword evidence="5" id="KW-0408">Iron</keyword>
<evidence type="ECO:0000256" key="6">
    <source>
        <dbReference type="ARBA" id="ARBA00023014"/>
    </source>
</evidence>
<proteinExistence type="predicted"/>
<evidence type="ECO:0000256" key="7">
    <source>
        <dbReference type="ARBA" id="ARBA00023291"/>
    </source>
</evidence>
<comment type="cofactor">
    <cofactor evidence="1">
        <name>[3Fe-4S] cluster</name>
        <dbReference type="ChEBI" id="CHEBI:21137"/>
    </cofactor>
</comment>
<organism evidence="8 9">
    <name type="scientific">Streptomyces subrutilus</name>
    <dbReference type="NCBI Taxonomy" id="36818"/>
    <lineage>
        <taxon>Bacteria</taxon>
        <taxon>Bacillati</taxon>
        <taxon>Actinomycetota</taxon>
        <taxon>Actinomycetes</taxon>
        <taxon>Kitasatosporales</taxon>
        <taxon>Streptomycetaceae</taxon>
        <taxon>Streptomyces</taxon>
    </lineage>
</organism>
<dbReference type="InterPro" id="IPR051269">
    <property type="entry name" value="Fe-S_cluster_ET"/>
</dbReference>
<keyword evidence="9" id="KW-1185">Reference proteome</keyword>
<comment type="caution">
    <text evidence="8">The sequence shown here is derived from an EMBL/GenBank/DDBJ whole genome shotgun (WGS) entry which is preliminary data.</text>
</comment>
<dbReference type="PANTHER" id="PTHR36923">
    <property type="entry name" value="FERREDOXIN"/>
    <property type="match status" value="1"/>
</dbReference>
<dbReference type="RefSeq" id="WP_069922311.1">
    <property type="nucleotide sequence ID" value="NZ_MEHK01000001.1"/>
</dbReference>
<dbReference type="EMBL" id="MEHK01000001">
    <property type="protein sequence ID" value="OEJ34115.1"/>
    <property type="molecule type" value="Genomic_DNA"/>
</dbReference>
<keyword evidence="6" id="KW-0411">Iron-sulfur</keyword>
<dbReference type="SUPFAM" id="SSF54862">
    <property type="entry name" value="4Fe-4S ferredoxins"/>
    <property type="match status" value="1"/>
</dbReference>
<keyword evidence="3" id="KW-0479">Metal-binding</keyword>
<dbReference type="GO" id="GO:0046872">
    <property type="term" value="F:metal ion binding"/>
    <property type="evidence" value="ECO:0007669"/>
    <property type="project" value="UniProtKB-KW"/>
</dbReference>
<gene>
    <name evidence="8" type="ORF">BGK67_24740</name>
</gene>
<evidence type="ECO:0000256" key="4">
    <source>
        <dbReference type="ARBA" id="ARBA00022982"/>
    </source>
</evidence>
<accession>A0A1E5PX70</accession>
<evidence type="ECO:0000313" key="9">
    <source>
        <dbReference type="Proteomes" id="UP000095705"/>
    </source>
</evidence>
<sequence>MKIIANAEKCIGAGQCLFTEPDLFDQDESDGRVVVLNAEPEGELLVRKAREAVYLCPSRALSLAE</sequence>
<evidence type="ECO:0000256" key="3">
    <source>
        <dbReference type="ARBA" id="ARBA00022723"/>
    </source>
</evidence>
<dbReference type="Gene3D" id="3.30.70.20">
    <property type="match status" value="1"/>
</dbReference>
<dbReference type="GO" id="GO:0051538">
    <property type="term" value="F:3 iron, 4 sulfur cluster binding"/>
    <property type="evidence" value="ECO:0007669"/>
    <property type="project" value="UniProtKB-KW"/>
</dbReference>
<keyword evidence="7" id="KW-0003">3Fe-4S</keyword>
<evidence type="ECO:0000256" key="1">
    <source>
        <dbReference type="ARBA" id="ARBA00001927"/>
    </source>
</evidence>
<dbReference type="AlphaFoldDB" id="A0A1E5PX70"/>
<dbReference type="STRING" id="36818.BGK67_24740"/>
<protein>
    <submittedName>
        <fullName evidence="8">Ferredoxin</fullName>
    </submittedName>
</protein>
<evidence type="ECO:0000256" key="2">
    <source>
        <dbReference type="ARBA" id="ARBA00022448"/>
    </source>
</evidence>
<dbReference type="PANTHER" id="PTHR36923:SF3">
    <property type="entry name" value="FERREDOXIN"/>
    <property type="match status" value="1"/>
</dbReference>
<name>A0A1E5PX70_9ACTN</name>
<evidence type="ECO:0000256" key="5">
    <source>
        <dbReference type="ARBA" id="ARBA00023004"/>
    </source>
</evidence>
<keyword evidence="2" id="KW-0813">Transport</keyword>
<dbReference type="Pfam" id="PF13370">
    <property type="entry name" value="Fer4_13"/>
    <property type="match status" value="1"/>
</dbReference>
<keyword evidence="4" id="KW-0249">Electron transport</keyword>
<dbReference type="Proteomes" id="UP000095705">
    <property type="component" value="Unassembled WGS sequence"/>
</dbReference>
<dbReference type="OrthoDB" id="9803319at2"/>